<sequence>MLFNSYTSILSLSIARESIITLFDLVLNASSAACLPVINATIVRVYSIFFSKKNKELLDQSINKYIALLDPYISKVTKKFLEVGYYTGISLYYSLLGYGVEINFIIREISPLSEEGDTIGSISTSSVTGANEVVLNEMFPKVCDFAMKIYKIVAKRFRDLNILPFIYTFLAFMWHMSKFPAAIE</sequence>
<evidence type="ECO:0000313" key="3">
    <source>
        <dbReference type="Proteomes" id="UP000775872"/>
    </source>
</evidence>
<feature type="transmembrane region" description="Helical" evidence="1">
    <location>
        <begin position="20"/>
        <end position="46"/>
    </location>
</feature>
<dbReference type="Proteomes" id="UP000775872">
    <property type="component" value="Unassembled WGS sequence"/>
</dbReference>
<keyword evidence="3" id="KW-1185">Reference proteome</keyword>
<reference evidence="2" key="1">
    <citation type="submission" date="2021-10" db="EMBL/GenBank/DDBJ databases">
        <authorList>
            <person name="Piombo E."/>
        </authorList>
    </citation>
    <scope>NUCLEOTIDE SEQUENCE</scope>
</reference>
<proteinExistence type="predicted"/>
<keyword evidence="1" id="KW-0812">Transmembrane</keyword>
<keyword evidence="1" id="KW-1133">Transmembrane helix</keyword>
<accession>A0A9N9ZD87</accession>
<comment type="caution">
    <text evidence="2">The sequence shown here is derived from an EMBL/GenBank/DDBJ whole genome shotgun (WGS) entry which is preliminary data.</text>
</comment>
<evidence type="ECO:0000256" key="1">
    <source>
        <dbReference type="SAM" id="Phobius"/>
    </source>
</evidence>
<keyword evidence="1" id="KW-0472">Membrane</keyword>
<dbReference type="OrthoDB" id="2017974at2759"/>
<name>A0A9N9ZD87_9HYPO</name>
<organism evidence="2 3">
    <name type="scientific">Clonostachys solani</name>
    <dbReference type="NCBI Taxonomy" id="160281"/>
    <lineage>
        <taxon>Eukaryota</taxon>
        <taxon>Fungi</taxon>
        <taxon>Dikarya</taxon>
        <taxon>Ascomycota</taxon>
        <taxon>Pezizomycotina</taxon>
        <taxon>Sordariomycetes</taxon>
        <taxon>Hypocreomycetidae</taxon>
        <taxon>Hypocreales</taxon>
        <taxon>Bionectriaceae</taxon>
        <taxon>Clonostachys</taxon>
    </lineage>
</organism>
<feature type="transmembrane region" description="Helical" evidence="1">
    <location>
        <begin position="160"/>
        <end position="177"/>
    </location>
</feature>
<protein>
    <submittedName>
        <fullName evidence="2">Uncharacterized protein</fullName>
    </submittedName>
</protein>
<evidence type="ECO:0000313" key="2">
    <source>
        <dbReference type="EMBL" id="CAH0054105.1"/>
    </source>
</evidence>
<gene>
    <name evidence="2" type="ORF">CSOL1703_00015298</name>
</gene>
<dbReference type="EMBL" id="CABFOC020000046">
    <property type="protein sequence ID" value="CAH0054105.1"/>
    <property type="molecule type" value="Genomic_DNA"/>
</dbReference>
<dbReference type="AlphaFoldDB" id="A0A9N9ZD87"/>